<dbReference type="Gene3D" id="3.40.50.150">
    <property type="entry name" value="Vaccinia Virus protein VP39"/>
    <property type="match status" value="1"/>
</dbReference>
<name>A0ABX2FJN9_9PSEU</name>
<dbReference type="SUPFAM" id="SSF56801">
    <property type="entry name" value="Acetyl-CoA synthetase-like"/>
    <property type="match status" value="1"/>
</dbReference>
<dbReference type="SUPFAM" id="SSF53335">
    <property type="entry name" value="S-adenosyl-L-methionine-dependent methyltransferases"/>
    <property type="match status" value="1"/>
</dbReference>
<dbReference type="InterPro" id="IPR029063">
    <property type="entry name" value="SAM-dependent_MTases_sf"/>
</dbReference>
<feature type="non-terminal residue" evidence="1">
    <location>
        <position position="354"/>
    </location>
</feature>
<proteinExistence type="predicted"/>
<evidence type="ECO:0000313" key="1">
    <source>
        <dbReference type="EMBL" id="NRN71478.1"/>
    </source>
</evidence>
<dbReference type="Gene3D" id="3.30.300.30">
    <property type="match status" value="1"/>
</dbReference>
<dbReference type="PANTHER" id="PTHR45527:SF1">
    <property type="entry name" value="FATTY ACID SYNTHASE"/>
    <property type="match status" value="1"/>
</dbReference>
<dbReference type="InterPro" id="IPR045851">
    <property type="entry name" value="AMP-bd_C_sf"/>
</dbReference>
<gene>
    <name evidence="1" type="ORF">GC106_87580</name>
</gene>
<dbReference type="EMBL" id="JAAATY010000089">
    <property type="protein sequence ID" value="NRN71478.1"/>
    <property type="molecule type" value="Genomic_DNA"/>
</dbReference>
<evidence type="ECO:0000313" key="2">
    <source>
        <dbReference type="Proteomes" id="UP000763557"/>
    </source>
</evidence>
<accession>A0ABX2FJN9</accession>
<comment type="caution">
    <text evidence="1">The sequence shown here is derived from an EMBL/GenBank/DDBJ whole genome shotgun (WGS) entry which is preliminary data.</text>
</comment>
<dbReference type="Gene3D" id="3.40.50.1820">
    <property type="entry name" value="alpha/beta hydrolase"/>
    <property type="match status" value="1"/>
</dbReference>
<dbReference type="Proteomes" id="UP000763557">
    <property type="component" value="Unassembled WGS sequence"/>
</dbReference>
<organism evidence="1 2">
    <name type="scientific">Kibdelosporangium persicum</name>
    <dbReference type="NCBI Taxonomy" id="2698649"/>
    <lineage>
        <taxon>Bacteria</taxon>
        <taxon>Bacillati</taxon>
        <taxon>Actinomycetota</taxon>
        <taxon>Actinomycetes</taxon>
        <taxon>Pseudonocardiales</taxon>
        <taxon>Pseudonocardiaceae</taxon>
        <taxon>Kibdelosporangium</taxon>
    </lineage>
</organism>
<sequence length="354" mass="37646">GRVVLRCQAADSVVGLPSGFFDTVVLNSVVQYFPSGGYLARVLEQLLDLVVPGGRVLIGDVRNLLTAESLHTAVQRTRYKVDDTGLAVAVRQALHRERELLIAPGYFEALGKRDERIGAVDIRLKQGASHNELTRHRYEVVLHKTPVDTVPAEKVRTLGWGTDIFSLDDVQAPTESPVRITGIPNARLASEAGQPTVSAVDPHDVAAWADRLGVIAYPTWSPSADQFDVIVLPSQLAGKPVAGLRISAEESEQDDLVNVPFAALASEELMASVRSHVAGRLPDYMVPSALVAIPEIPLNPNGKLDRRGLPVPVVSRVVGGGGVSPVEVVLCGLFGEVLGVGGVGVDDDFFGLGG</sequence>
<dbReference type="InterPro" id="IPR029058">
    <property type="entry name" value="AB_hydrolase_fold"/>
</dbReference>
<reference evidence="1 2" key="1">
    <citation type="submission" date="2020-01" db="EMBL/GenBank/DDBJ databases">
        <title>Kibdelosporangium persica a novel Actinomycetes from a hot desert in Iran.</title>
        <authorList>
            <person name="Safaei N."/>
            <person name="Zaburannyi N."/>
            <person name="Mueller R."/>
            <person name="Wink J."/>
        </authorList>
    </citation>
    <scope>NUCLEOTIDE SEQUENCE [LARGE SCALE GENOMIC DNA]</scope>
    <source>
        <strain evidence="1 2">4NS15</strain>
    </source>
</reference>
<feature type="non-terminal residue" evidence="1">
    <location>
        <position position="1"/>
    </location>
</feature>
<keyword evidence="2" id="KW-1185">Reference proteome</keyword>
<protein>
    <submittedName>
        <fullName evidence="1">Non-ribosomal peptide synthetase</fullName>
    </submittedName>
</protein>
<dbReference type="PANTHER" id="PTHR45527">
    <property type="entry name" value="NONRIBOSOMAL PEPTIDE SYNTHETASE"/>
    <property type="match status" value="1"/>
</dbReference>